<feature type="region of interest" description="Disordered" evidence="1">
    <location>
        <begin position="17"/>
        <end position="58"/>
    </location>
</feature>
<proteinExistence type="predicted"/>
<name>T1IP57_STRMM</name>
<dbReference type="Proteomes" id="UP000014500">
    <property type="component" value="Unassembled WGS sequence"/>
</dbReference>
<organism evidence="2 3">
    <name type="scientific">Strigamia maritima</name>
    <name type="common">European centipede</name>
    <name type="synonym">Geophilus maritimus</name>
    <dbReference type="NCBI Taxonomy" id="126957"/>
    <lineage>
        <taxon>Eukaryota</taxon>
        <taxon>Metazoa</taxon>
        <taxon>Ecdysozoa</taxon>
        <taxon>Arthropoda</taxon>
        <taxon>Myriapoda</taxon>
        <taxon>Chilopoda</taxon>
        <taxon>Pleurostigmophora</taxon>
        <taxon>Geophilomorpha</taxon>
        <taxon>Linotaeniidae</taxon>
        <taxon>Strigamia</taxon>
    </lineage>
</organism>
<dbReference type="EMBL" id="JH431244">
    <property type="status" value="NOT_ANNOTATED_CDS"/>
    <property type="molecule type" value="Genomic_DNA"/>
</dbReference>
<reference evidence="2" key="2">
    <citation type="submission" date="2015-02" db="UniProtKB">
        <authorList>
            <consortium name="EnsemblMetazoa"/>
        </authorList>
    </citation>
    <scope>IDENTIFICATION</scope>
</reference>
<accession>T1IP57</accession>
<evidence type="ECO:0000256" key="1">
    <source>
        <dbReference type="SAM" id="MobiDB-lite"/>
    </source>
</evidence>
<reference evidence="3" key="1">
    <citation type="submission" date="2011-05" db="EMBL/GenBank/DDBJ databases">
        <authorList>
            <person name="Richards S.R."/>
            <person name="Qu J."/>
            <person name="Jiang H."/>
            <person name="Jhangiani S.N."/>
            <person name="Agravi P."/>
            <person name="Goodspeed R."/>
            <person name="Gross S."/>
            <person name="Mandapat C."/>
            <person name="Jackson L."/>
            <person name="Mathew T."/>
            <person name="Pu L."/>
            <person name="Thornton R."/>
            <person name="Saada N."/>
            <person name="Wilczek-Boney K.B."/>
            <person name="Lee S."/>
            <person name="Kovar C."/>
            <person name="Wu Y."/>
            <person name="Scherer S.E."/>
            <person name="Worley K.C."/>
            <person name="Muzny D.M."/>
            <person name="Gibbs R."/>
        </authorList>
    </citation>
    <scope>NUCLEOTIDE SEQUENCE</scope>
    <source>
        <strain evidence="3">Brora</strain>
    </source>
</reference>
<evidence type="ECO:0000313" key="3">
    <source>
        <dbReference type="Proteomes" id="UP000014500"/>
    </source>
</evidence>
<dbReference type="EnsemblMetazoa" id="SMAR002802-RA">
    <property type="protein sequence ID" value="SMAR002802-PA"/>
    <property type="gene ID" value="SMAR002802"/>
</dbReference>
<sequence>MPLQTQQRTLVAIPHYNYGSRPSHVDNDPSAASIRSQQTKQHYFNQSPCKHEASPWLSKPRRDSEFHLSLTEAEVKFNT</sequence>
<protein>
    <submittedName>
        <fullName evidence="2">Uncharacterized protein</fullName>
    </submittedName>
</protein>
<evidence type="ECO:0000313" key="2">
    <source>
        <dbReference type="EnsemblMetazoa" id="SMAR002802-PA"/>
    </source>
</evidence>
<keyword evidence="3" id="KW-1185">Reference proteome</keyword>
<dbReference type="HOGENOM" id="CLU_2609081_0_0_1"/>
<feature type="compositionally biased region" description="Polar residues" evidence="1">
    <location>
        <begin position="33"/>
        <end position="48"/>
    </location>
</feature>
<dbReference type="AlphaFoldDB" id="T1IP57"/>